<keyword evidence="3 5" id="KW-1133">Transmembrane helix</keyword>
<feature type="transmembrane region" description="Helical" evidence="5">
    <location>
        <begin position="114"/>
        <end position="133"/>
    </location>
</feature>
<keyword evidence="7" id="KW-1185">Reference proteome</keyword>
<feature type="transmembrane region" description="Helical" evidence="5">
    <location>
        <begin position="87"/>
        <end position="108"/>
    </location>
</feature>
<dbReference type="GO" id="GO:0016020">
    <property type="term" value="C:membrane"/>
    <property type="evidence" value="ECO:0007669"/>
    <property type="project" value="UniProtKB-SubCell"/>
</dbReference>
<feature type="transmembrane region" description="Helical" evidence="5">
    <location>
        <begin position="20"/>
        <end position="40"/>
    </location>
</feature>
<keyword evidence="2 5" id="KW-0812">Transmembrane</keyword>
<feature type="transmembrane region" description="Helical" evidence="5">
    <location>
        <begin position="210"/>
        <end position="233"/>
    </location>
</feature>
<dbReference type="NCBIfam" id="NF045951">
    <property type="entry name" value="MAG0110_fam"/>
    <property type="match status" value="1"/>
</dbReference>
<reference evidence="6 7" key="1">
    <citation type="submission" date="2018-02" db="EMBL/GenBank/DDBJ databases">
        <title>Mycoplasma marinum and Mycoplasma todarodis sp. nov., moderately halophilic and psychrotolerant mycoplasmas isolated from cephalopods.</title>
        <authorList>
            <person name="Viver T."/>
        </authorList>
    </citation>
    <scope>NUCLEOTIDE SEQUENCE [LARGE SCALE GENOMIC DNA]</scope>
    <source>
        <strain evidence="6 7">5H</strain>
    </source>
</reference>
<dbReference type="Pfam" id="PF01027">
    <property type="entry name" value="Bax1-I"/>
    <property type="match status" value="1"/>
</dbReference>
<feature type="transmembrane region" description="Helical" evidence="5">
    <location>
        <begin position="172"/>
        <end position="190"/>
    </location>
</feature>
<feature type="transmembrane region" description="Helical" evidence="5">
    <location>
        <begin position="56"/>
        <end position="75"/>
    </location>
</feature>
<dbReference type="Proteomes" id="UP000291072">
    <property type="component" value="Unassembled WGS sequence"/>
</dbReference>
<comment type="caution">
    <text evidence="6">The sequence shown here is derived from an EMBL/GenBank/DDBJ whole genome shotgun (WGS) entry which is preliminary data.</text>
</comment>
<dbReference type="RefSeq" id="WP_131613232.1">
    <property type="nucleotide sequence ID" value="NZ_PSZP01000005.1"/>
</dbReference>
<evidence type="ECO:0000313" key="6">
    <source>
        <dbReference type="EMBL" id="TCG11570.1"/>
    </source>
</evidence>
<comment type="subcellular location">
    <subcellularLocation>
        <location evidence="1">Membrane</location>
        <topology evidence="1">Multi-pass membrane protein</topology>
    </subcellularLocation>
</comment>
<evidence type="ECO:0000256" key="1">
    <source>
        <dbReference type="ARBA" id="ARBA00004141"/>
    </source>
</evidence>
<evidence type="ECO:0000256" key="2">
    <source>
        <dbReference type="ARBA" id="ARBA00022692"/>
    </source>
</evidence>
<proteinExistence type="predicted"/>
<dbReference type="OrthoDB" id="401124at2"/>
<gene>
    <name evidence="6" type="ORF">C4B25_01150</name>
</gene>
<sequence>MMNRTRSFATGRTTVLNASLMWFAIGLVAMLGVATIFGLIPQMQEVSITLFSSRPFVILLSIFAIGLMLALTFMVRKASVQTLIMMYIAFAVIEGFSLSILLIRFAFADQTWKILLLLLIPSITMFIMGVIGYKQWFDFSKIGRFLLFSLIGLMVAGIIMIFIPGIKLMWKIYSIIGYGIFTLYVGFDFWRISRLDEILNISENPDKSIVLRYGILFGLSLLIDFIQLVWFLARLLLDN</sequence>
<evidence type="ECO:0008006" key="8">
    <source>
        <dbReference type="Google" id="ProtNLM"/>
    </source>
</evidence>
<evidence type="ECO:0000256" key="4">
    <source>
        <dbReference type="ARBA" id="ARBA00023136"/>
    </source>
</evidence>
<evidence type="ECO:0000313" key="7">
    <source>
        <dbReference type="Proteomes" id="UP000291072"/>
    </source>
</evidence>
<name>A0A4R0XSZ4_9MOLU</name>
<organism evidence="6 7">
    <name type="scientific">Mycoplasma todarodis</name>
    <dbReference type="NCBI Taxonomy" id="1937191"/>
    <lineage>
        <taxon>Bacteria</taxon>
        <taxon>Bacillati</taxon>
        <taxon>Mycoplasmatota</taxon>
        <taxon>Mollicutes</taxon>
        <taxon>Mycoplasmataceae</taxon>
        <taxon>Mycoplasma</taxon>
    </lineage>
</organism>
<dbReference type="EMBL" id="PSZP01000005">
    <property type="protein sequence ID" value="TCG11570.1"/>
    <property type="molecule type" value="Genomic_DNA"/>
</dbReference>
<evidence type="ECO:0000256" key="5">
    <source>
        <dbReference type="SAM" id="Phobius"/>
    </source>
</evidence>
<feature type="transmembrane region" description="Helical" evidence="5">
    <location>
        <begin position="145"/>
        <end position="166"/>
    </location>
</feature>
<accession>A0A4R0XSZ4</accession>
<keyword evidence="4 5" id="KW-0472">Membrane</keyword>
<protein>
    <recommendedName>
        <fullName evidence="8">BAX inhibitor (BI)-1/YccA family protein</fullName>
    </recommendedName>
</protein>
<evidence type="ECO:0000256" key="3">
    <source>
        <dbReference type="ARBA" id="ARBA00022989"/>
    </source>
</evidence>
<dbReference type="InterPro" id="IPR006214">
    <property type="entry name" value="Bax_inhibitor_1-related"/>
</dbReference>
<dbReference type="AlphaFoldDB" id="A0A4R0XSZ4"/>